<evidence type="ECO:0000313" key="3">
    <source>
        <dbReference type="Proteomes" id="UP000681967"/>
    </source>
</evidence>
<dbReference type="Proteomes" id="UP000681967">
    <property type="component" value="Unassembled WGS sequence"/>
</dbReference>
<dbReference type="AlphaFoldDB" id="A0A8S2YD46"/>
<evidence type="ECO:0000313" key="2">
    <source>
        <dbReference type="EMBL" id="CAF4554149.1"/>
    </source>
</evidence>
<gene>
    <name evidence="2" type="ORF">BYL167_LOCUS38242</name>
    <name evidence="1" type="ORF">GIL414_LOCUS36422</name>
</gene>
<accession>A0A8S2YD46</accession>
<comment type="caution">
    <text evidence="2">The sequence shown here is derived from an EMBL/GenBank/DDBJ whole genome shotgun (WGS) entry which is preliminary data.</text>
</comment>
<feature type="non-terminal residue" evidence="2">
    <location>
        <position position="45"/>
    </location>
</feature>
<dbReference type="Proteomes" id="UP000681720">
    <property type="component" value="Unassembled WGS sequence"/>
</dbReference>
<protein>
    <submittedName>
        <fullName evidence="2">Uncharacterized protein</fullName>
    </submittedName>
</protein>
<dbReference type="EMBL" id="CAJOBJ010090620">
    <property type="protein sequence ID" value="CAF4541104.1"/>
    <property type="molecule type" value="Genomic_DNA"/>
</dbReference>
<name>A0A8S2YD46_9BILA</name>
<proteinExistence type="predicted"/>
<evidence type="ECO:0000313" key="1">
    <source>
        <dbReference type="EMBL" id="CAF4541104.1"/>
    </source>
</evidence>
<reference evidence="2" key="1">
    <citation type="submission" date="2021-02" db="EMBL/GenBank/DDBJ databases">
        <authorList>
            <person name="Nowell W R."/>
        </authorList>
    </citation>
    <scope>NUCLEOTIDE SEQUENCE</scope>
</reference>
<dbReference type="EMBL" id="CAJOBH010088737">
    <property type="protein sequence ID" value="CAF4554149.1"/>
    <property type="molecule type" value="Genomic_DNA"/>
</dbReference>
<organism evidence="2 3">
    <name type="scientific">Rotaria magnacalcarata</name>
    <dbReference type="NCBI Taxonomy" id="392030"/>
    <lineage>
        <taxon>Eukaryota</taxon>
        <taxon>Metazoa</taxon>
        <taxon>Spiralia</taxon>
        <taxon>Gnathifera</taxon>
        <taxon>Rotifera</taxon>
        <taxon>Eurotatoria</taxon>
        <taxon>Bdelloidea</taxon>
        <taxon>Philodinida</taxon>
        <taxon>Philodinidae</taxon>
        <taxon>Rotaria</taxon>
    </lineage>
</organism>
<sequence length="45" mass="5340">MANKEQTNQLAYDIAKIFIQNNERRDTDIRIVRDQLQAESIYKGK</sequence>